<dbReference type="GO" id="GO:0019464">
    <property type="term" value="P:glycine decarboxylation via glycine cleavage system"/>
    <property type="evidence" value="ECO:0007669"/>
    <property type="project" value="InterPro"/>
</dbReference>
<dbReference type="Pfam" id="PF08859">
    <property type="entry name" value="DGC"/>
    <property type="match status" value="1"/>
</dbReference>
<evidence type="ECO:0000313" key="5">
    <source>
        <dbReference type="EMBL" id="CEJ07008.1"/>
    </source>
</evidence>
<dbReference type="InterPro" id="IPR003016">
    <property type="entry name" value="2-oxoA_DH_lipoyl-BS"/>
</dbReference>
<dbReference type="Gene3D" id="2.40.50.100">
    <property type="match status" value="1"/>
</dbReference>
<protein>
    <submittedName>
        <fullName evidence="4">DGC</fullName>
    </submittedName>
    <submittedName>
        <fullName evidence="5">Glycine cleavage system H protein-like protein</fullName>
    </submittedName>
</protein>
<keyword evidence="2" id="KW-0450">Lipoyl</keyword>
<dbReference type="EMBL" id="CDGJ01000037">
    <property type="protein sequence ID" value="CEJ07008.1"/>
    <property type="molecule type" value="Genomic_DNA"/>
</dbReference>
<dbReference type="InterPro" id="IPR033753">
    <property type="entry name" value="GCV_H/Fam206"/>
</dbReference>
<sequence length="299" mass="33172">MMKRWGILPCNGLDKPAGQLAREIALYLAQDQAKTLACPVFLHSAPSVYAKVKEETQWLVLDGCNTRCASKLAAEAGFAVGKKINVSELTEKENLKLGRSLRLEPEALALAKRSALDLAAALFTARTDREEKTAAIPDGKGQTDSGVDFPASITYTEFRQDKFRFRVPQGEFFFNENDCWVWVQGQRARVGVSDYVQQSLSDIIFFSAPELGAEVEQFGVLGSLESSKAVFEVIAPVAGKVVAVNEELEGSPERVNENPYEQGWIAEVELTDWETDRELLLDAGQYLEYLKNKVADFHV</sequence>
<dbReference type="Proteomes" id="UP001071230">
    <property type="component" value="Unassembled WGS sequence"/>
</dbReference>
<dbReference type="AlphaFoldDB" id="A0A8S0WYJ3"/>
<keyword evidence="6" id="KW-1185">Reference proteome</keyword>
<evidence type="ECO:0000256" key="2">
    <source>
        <dbReference type="ARBA" id="ARBA00022823"/>
    </source>
</evidence>
<reference evidence="4" key="2">
    <citation type="submission" date="2020-01" db="EMBL/GenBank/DDBJ databases">
        <authorList>
            <person name="Hornung B."/>
        </authorList>
    </citation>
    <scope>NUCLEOTIDE SEQUENCE</scope>
    <source>
        <strain evidence="4">PacBioINE</strain>
    </source>
</reference>
<dbReference type="GO" id="GO:0005737">
    <property type="term" value="C:cytoplasm"/>
    <property type="evidence" value="ECO:0007669"/>
    <property type="project" value="TreeGrafter"/>
</dbReference>
<dbReference type="GO" id="GO:0009249">
    <property type="term" value="P:protein lipoylation"/>
    <property type="evidence" value="ECO:0007669"/>
    <property type="project" value="TreeGrafter"/>
</dbReference>
<dbReference type="Proteomes" id="UP000836597">
    <property type="component" value="Chromosome"/>
</dbReference>
<evidence type="ECO:0000313" key="4">
    <source>
        <dbReference type="EMBL" id="CAA7601521.1"/>
    </source>
</evidence>
<dbReference type="GO" id="GO:0005960">
    <property type="term" value="C:glycine cleavage complex"/>
    <property type="evidence" value="ECO:0007669"/>
    <property type="project" value="InterPro"/>
</dbReference>
<dbReference type="Pfam" id="PF01597">
    <property type="entry name" value="GCV_H"/>
    <property type="match status" value="1"/>
</dbReference>
<comment type="similarity">
    <text evidence="1">Belongs to the GcvH family.</text>
</comment>
<dbReference type="PANTHER" id="PTHR11715:SF3">
    <property type="entry name" value="GLYCINE CLEAVAGE SYSTEM H PROTEIN-RELATED"/>
    <property type="match status" value="1"/>
</dbReference>
<proteinExistence type="inferred from homology"/>
<dbReference type="EMBL" id="LR746496">
    <property type="protein sequence ID" value="CAA7601521.1"/>
    <property type="molecule type" value="Genomic_DNA"/>
</dbReference>
<dbReference type="InterPro" id="IPR002930">
    <property type="entry name" value="GCV_H"/>
</dbReference>
<dbReference type="InterPro" id="IPR000089">
    <property type="entry name" value="Biotin_lipoyl"/>
</dbReference>
<gene>
    <name evidence="5" type="ORF">DEACI_1462</name>
    <name evidence="4" type="ORF">DEACI_2188</name>
</gene>
<organism evidence="4">
    <name type="scientific">Acididesulfobacillus acetoxydans</name>
    <dbReference type="NCBI Taxonomy" id="1561005"/>
    <lineage>
        <taxon>Bacteria</taxon>
        <taxon>Bacillati</taxon>
        <taxon>Bacillota</taxon>
        <taxon>Clostridia</taxon>
        <taxon>Eubacteriales</taxon>
        <taxon>Peptococcaceae</taxon>
        <taxon>Acididesulfobacillus</taxon>
    </lineage>
</organism>
<reference evidence="5" key="1">
    <citation type="submission" date="2014-11" db="EMBL/GenBank/DDBJ databases">
        <authorList>
            <person name="Hornung B.V."/>
        </authorList>
    </citation>
    <scope>NUCLEOTIDE SEQUENCE</scope>
    <source>
        <strain evidence="5">INE</strain>
    </source>
</reference>
<dbReference type="PROSITE" id="PS00189">
    <property type="entry name" value="LIPOYL"/>
    <property type="match status" value="1"/>
</dbReference>
<evidence type="ECO:0000313" key="6">
    <source>
        <dbReference type="Proteomes" id="UP001071230"/>
    </source>
</evidence>
<dbReference type="PANTHER" id="PTHR11715">
    <property type="entry name" value="GLYCINE CLEAVAGE SYSTEM H PROTEIN"/>
    <property type="match status" value="1"/>
</dbReference>
<dbReference type="SUPFAM" id="SSF51230">
    <property type="entry name" value="Single hybrid motif"/>
    <property type="match status" value="1"/>
</dbReference>
<dbReference type="CDD" id="cd06848">
    <property type="entry name" value="GCS_H"/>
    <property type="match status" value="1"/>
</dbReference>
<accession>A0A8S0WYJ3</accession>
<evidence type="ECO:0000256" key="1">
    <source>
        <dbReference type="ARBA" id="ARBA00009249"/>
    </source>
</evidence>
<dbReference type="KEGG" id="aacx:DEACI_2188"/>
<evidence type="ECO:0000259" key="3">
    <source>
        <dbReference type="PROSITE" id="PS50968"/>
    </source>
</evidence>
<dbReference type="InterPro" id="IPR011053">
    <property type="entry name" value="Single_hybrid_motif"/>
</dbReference>
<feature type="domain" description="Lipoyl-binding" evidence="3">
    <location>
        <begin position="187"/>
        <end position="269"/>
    </location>
</feature>
<dbReference type="RefSeq" id="WP_240985041.1">
    <property type="nucleotide sequence ID" value="NZ_CDGJ01000037.1"/>
</dbReference>
<dbReference type="PROSITE" id="PS50968">
    <property type="entry name" value="BIOTINYL_LIPOYL"/>
    <property type="match status" value="1"/>
</dbReference>
<name>A0A8S0WYJ3_9FIRM</name>
<dbReference type="InterPro" id="IPR014958">
    <property type="entry name" value="DGC"/>
</dbReference>